<comment type="caution">
    <text evidence="8">The sequence shown here is derived from an EMBL/GenBank/DDBJ whole genome shotgun (WGS) entry which is preliminary data.</text>
</comment>
<dbReference type="OrthoDB" id="4377304at2"/>
<keyword evidence="3 6" id="KW-0479">Metal-binding</keyword>
<evidence type="ECO:0000256" key="6">
    <source>
        <dbReference type="HAMAP-Rule" id="MF_00265"/>
    </source>
</evidence>
<dbReference type="GO" id="GO:0000287">
    <property type="term" value="F:magnesium ion binding"/>
    <property type="evidence" value="ECO:0007669"/>
    <property type="project" value="UniProtKB-UniRule"/>
</dbReference>
<dbReference type="EC" id="3.1.-.-" evidence="6"/>
<protein>
    <recommendedName>
        <fullName evidence="6">Ribonuclease VapC</fullName>
        <shortName evidence="6">RNase VapC</shortName>
        <ecNumber evidence="6">3.1.-.-</ecNumber>
    </recommendedName>
    <alternativeName>
        <fullName evidence="6">Toxin VapC</fullName>
    </alternativeName>
</protein>
<evidence type="ECO:0000313" key="9">
    <source>
        <dbReference type="Proteomes" id="UP000030002"/>
    </source>
</evidence>
<feature type="binding site" evidence="6">
    <location>
        <position position="95"/>
    </location>
    <ligand>
        <name>Mg(2+)</name>
        <dbReference type="ChEBI" id="CHEBI:18420"/>
    </ligand>
</feature>
<comment type="function">
    <text evidence="6">Toxic component of a toxin-antitoxin (TA) system. An RNase.</text>
</comment>
<dbReference type="GO" id="GO:0090729">
    <property type="term" value="F:toxin activity"/>
    <property type="evidence" value="ECO:0007669"/>
    <property type="project" value="UniProtKB-KW"/>
</dbReference>
<comment type="similarity">
    <text evidence="6">Belongs to the PINc/VapC protein family.</text>
</comment>
<accession>A0A0A0J6G3</accession>
<dbReference type="Pfam" id="PF01850">
    <property type="entry name" value="PIN"/>
    <property type="match status" value="1"/>
</dbReference>
<dbReference type="CDD" id="cd09873">
    <property type="entry name" value="PIN_Pae0151-like"/>
    <property type="match status" value="1"/>
</dbReference>
<dbReference type="AlphaFoldDB" id="A0A0A0J6G3"/>
<dbReference type="InterPro" id="IPR051619">
    <property type="entry name" value="TypeII_TA_RNase_PINc/VapC"/>
</dbReference>
<dbReference type="PANTHER" id="PTHR35901:SF1">
    <property type="entry name" value="EXONUCLEASE VAPC9"/>
    <property type="match status" value="1"/>
</dbReference>
<comment type="cofactor">
    <cofactor evidence="6">
        <name>Mg(2+)</name>
        <dbReference type="ChEBI" id="CHEBI:18420"/>
    </cofactor>
</comment>
<dbReference type="HAMAP" id="MF_00265">
    <property type="entry name" value="VapC_Nob1"/>
    <property type="match status" value="1"/>
</dbReference>
<dbReference type="PANTHER" id="PTHR35901">
    <property type="entry name" value="RIBONUCLEASE VAPC3"/>
    <property type="match status" value="1"/>
</dbReference>
<keyword evidence="5 6" id="KW-0460">Magnesium</keyword>
<gene>
    <name evidence="6" type="primary">vapC</name>
    <name evidence="8" type="ORF">N802_03000</name>
</gene>
<dbReference type="EMBL" id="AVPJ01000010">
    <property type="protein sequence ID" value="KGN31647.1"/>
    <property type="molecule type" value="Genomic_DNA"/>
</dbReference>
<evidence type="ECO:0000256" key="2">
    <source>
        <dbReference type="ARBA" id="ARBA00022722"/>
    </source>
</evidence>
<dbReference type="RefSeq" id="WP_035916982.1">
    <property type="nucleotide sequence ID" value="NZ_AVPJ01000010.1"/>
</dbReference>
<dbReference type="InterPro" id="IPR044153">
    <property type="entry name" value="PIN_Pae0151-like"/>
</dbReference>
<name>A0A0A0J6G3_9MICO</name>
<dbReference type="SUPFAM" id="SSF88723">
    <property type="entry name" value="PIN domain-like"/>
    <property type="match status" value="1"/>
</dbReference>
<sequence>MLVVDASVLAVALADDGSDGDAARTRLRGETLAAPELVDLEVASVLRRQNRVGLLDNRRAELAMTDLRALPMNRAGHLALLPRCWELRDNLTTYDAAYVALAEALDTTLLTGDKRLAHATGPTCTIELLRKPRG</sequence>
<organism evidence="8 9">
    <name type="scientific">Knoellia sinensis KCTC 19936</name>
    <dbReference type="NCBI Taxonomy" id="1385520"/>
    <lineage>
        <taxon>Bacteria</taxon>
        <taxon>Bacillati</taxon>
        <taxon>Actinomycetota</taxon>
        <taxon>Actinomycetes</taxon>
        <taxon>Micrococcales</taxon>
        <taxon>Intrasporangiaceae</taxon>
        <taxon>Knoellia</taxon>
    </lineage>
</organism>
<dbReference type="Gene3D" id="3.40.50.1010">
    <property type="entry name" value="5'-nuclease"/>
    <property type="match status" value="1"/>
</dbReference>
<keyword evidence="4 6" id="KW-0378">Hydrolase</keyword>
<dbReference type="InterPro" id="IPR029060">
    <property type="entry name" value="PIN-like_dom_sf"/>
</dbReference>
<evidence type="ECO:0000313" key="8">
    <source>
        <dbReference type="EMBL" id="KGN31647.1"/>
    </source>
</evidence>
<evidence type="ECO:0000256" key="1">
    <source>
        <dbReference type="ARBA" id="ARBA00022649"/>
    </source>
</evidence>
<dbReference type="InterPro" id="IPR002716">
    <property type="entry name" value="PIN_dom"/>
</dbReference>
<dbReference type="InterPro" id="IPR022907">
    <property type="entry name" value="VapC_family"/>
</dbReference>
<evidence type="ECO:0000256" key="5">
    <source>
        <dbReference type="ARBA" id="ARBA00022842"/>
    </source>
</evidence>
<keyword evidence="6" id="KW-0800">Toxin</keyword>
<keyword evidence="9" id="KW-1185">Reference proteome</keyword>
<dbReference type="Proteomes" id="UP000030002">
    <property type="component" value="Unassembled WGS sequence"/>
</dbReference>
<evidence type="ECO:0000256" key="3">
    <source>
        <dbReference type="ARBA" id="ARBA00022723"/>
    </source>
</evidence>
<dbReference type="eggNOG" id="COG4113">
    <property type="taxonomic scope" value="Bacteria"/>
</dbReference>
<evidence type="ECO:0000259" key="7">
    <source>
        <dbReference type="Pfam" id="PF01850"/>
    </source>
</evidence>
<dbReference type="GO" id="GO:0016787">
    <property type="term" value="F:hydrolase activity"/>
    <property type="evidence" value="ECO:0007669"/>
    <property type="project" value="UniProtKB-KW"/>
</dbReference>
<dbReference type="GO" id="GO:0004540">
    <property type="term" value="F:RNA nuclease activity"/>
    <property type="evidence" value="ECO:0007669"/>
    <property type="project" value="InterPro"/>
</dbReference>
<reference evidence="8 9" key="1">
    <citation type="submission" date="2013-08" db="EMBL/GenBank/DDBJ databases">
        <title>The genome sequence of Knoellia sinensis.</title>
        <authorList>
            <person name="Zhu W."/>
            <person name="Wang G."/>
        </authorList>
    </citation>
    <scope>NUCLEOTIDE SEQUENCE [LARGE SCALE GENOMIC DNA]</scope>
    <source>
        <strain evidence="8 9">KCTC 19936</strain>
    </source>
</reference>
<keyword evidence="1 6" id="KW-1277">Toxin-antitoxin system</keyword>
<proteinExistence type="inferred from homology"/>
<feature type="domain" description="PIN" evidence="7">
    <location>
        <begin position="3"/>
        <end position="119"/>
    </location>
</feature>
<feature type="binding site" evidence="6">
    <location>
        <position position="5"/>
    </location>
    <ligand>
        <name>Mg(2+)</name>
        <dbReference type="ChEBI" id="CHEBI:18420"/>
    </ligand>
</feature>
<evidence type="ECO:0000256" key="4">
    <source>
        <dbReference type="ARBA" id="ARBA00022801"/>
    </source>
</evidence>
<dbReference type="STRING" id="1385520.N802_03000"/>
<keyword evidence="2 6" id="KW-0540">Nuclease</keyword>